<evidence type="ECO:0000256" key="2">
    <source>
        <dbReference type="SAM" id="Phobius"/>
    </source>
</evidence>
<feature type="compositionally biased region" description="Basic and acidic residues" evidence="1">
    <location>
        <begin position="318"/>
        <end position="327"/>
    </location>
</feature>
<evidence type="ECO:0008006" key="5">
    <source>
        <dbReference type="Google" id="ProtNLM"/>
    </source>
</evidence>
<keyword evidence="2" id="KW-1133">Transmembrane helix</keyword>
<feature type="region of interest" description="Disordered" evidence="1">
    <location>
        <begin position="158"/>
        <end position="236"/>
    </location>
</feature>
<accession>A0A286URC4</accession>
<feature type="region of interest" description="Disordered" evidence="1">
    <location>
        <begin position="117"/>
        <end position="143"/>
    </location>
</feature>
<comment type="caution">
    <text evidence="3">The sequence shown here is derived from an EMBL/GenBank/DDBJ whole genome shotgun (WGS) entry which is preliminary data.</text>
</comment>
<dbReference type="InParanoid" id="A0A286URC4"/>
<keyword evidence="2" id="KW-0812">Transmembrane</keyword>
<keyword evidence="4" id="KW-1185">Reference proteome</keyword>
<evidence type="ECO:0000313" key="4">
    <source>
        <dbReference type="Proteomes" id="UP000217199"/>
    </source>
</evidence>
<dbReference type="OrthoDB" id="3261505at2759"/>
<feature type="compositionally biased region" description="Low complexity" evidence="1">
    <location>
        <begin position="354"/>
        <end position="364"/>
    </location>
</feature>
<organism evidence="3 4">
    <name type="scientific">Pyrrhoderma noxium</name>
    <dbReference type="NCBI Taxonomy" id="2282107"/>
    <lineage>
        <taxon>Eukaryota</taxon>
        <taxon>Fungi</taxon>
        <taxon>Dikarya</taxon>
        <taxon>Basidiomycota</taxon>
        <taxon>Agaricomycotina</taxon>
        <taxon>Agaricomycetes</taxon>
        <taxon>Hymenochaetales</taxon>
        <taxon>Hymenochaetaceae</taxon>
        <taxon>Pyrrhoderma</taxon>
    </lineage>
</organism>
<feature type="transmembrane region" description="Helical" evidence="2">
    <location>
        <begin position="62"/>
        <end position="81"/>
    </location>
</feature>
<reference evidence="3 4" key="1">
    <citation type="journal article" date="2017" name="Mol. Ecol.">
        <title>Comparative and population genomic landscape of Phellinus noxius: A hypervariable fungus causing root rot in trees.</title>
        <authorList>
            <person name="Chung C.L."/>
            <person name="Lee T.J."/>
            <person name="Akiba M."/>
            <person name="Lee H.H."/>
            <person name="Kuo T.H."/>
            <person name="Liu D."/>
            <person name="Ke H.M."/>
            <person name="Yokoi T."/>
            <person name="Roa M.B."/>
            <person name="Lu M.J."/>
            <person name="Chang Y.Y."/>
            <person name="Ann P.J."/>
            <person name="Tsai J.N."/>
            <person name="Chen C.Y."/>
            <person name="Tzean S.S."/>
            <person name="Ota Y."/>
            <person name="Hattori T."/>
            <person name="Sahashi N."/>
            <person name="Liou R.F."/>
            <person name="Kikuchi T."/>
            <person name="Tsai I.J."/>
        </authorList>
    </citation>
    <scope>NUCLEOTIDE SEQUENCE [LARGE SCALE GENOMIC DNA]</scope>
    <source>
        <strain evidence="3 4">FFPRI411160</strain>
    </source>
</reference>
<feature type="transmembrane region" description="Helical" evidence="2">
    <location>
        <begin position="274"/>
        <end position="294"/>
    </location>
</feature>
<dbReference type="Proteomes" id="UP000217199">
    <property type="component" value="Unassembled WGS sequence"/>
</dbReference>
<evidence type="ECO:0000256" key="1">
    <source>
        <dbReference type="SAM" id="MobiDB-lite"/>
    </source>
</evidence>
<gene>
    <name evidence="3" type="ORF">PNOK_0210500</name>
</gene>
<name>A0A286URC4_9AGAM</name>
<evidence type="ECO:0000313" key="3">
    <source>
        <dbReference type="EMBL" id="PAV22148.1"/>
    </source>
</evidence>
<dbReference type="EMBL" id="NBII01000002">
    <property type="protein sequence ID" value="PAV22148.1"/>
    <property type="molecule type" value="Genomic_DNA"/>
</dbReference>
<sequence>MAGELSWLDNVVRERERGENWRVASIKRVFGKVLTRLRSVDKLQHLSFPFALTMLANNRHSFILSLLLALTLVITLANAAIDVNTAHRRQATRMIKKRQGGVAGLLGVGSDPATVTSADTVAQSSTTESSATKETSTSSGTTTTANLISTILSDITRTGGTSTSTSSTSTATSSSTSTSSTSSTTSTLATTSSTVTSTSSTSSSTTTTSSSSTSEATLQFTQAPDEDTSSSTQQLSTSVLTATVTGTSDASEASATETANATSAASKGISKTTITILIVIAATVGGSIILWTIIRKWKFSPSSEFEDRMQPIDWSPAPDHRSNDLHRTASNASHGSFHSGSEHGSARTYGTYGNNNSNNNNNSNLVSDIPNHDFTAGPANMGAGYADLTRGASPAPQMSQAGASVNYGYGYGR</sequence>
<feature type="compositionally biased region" description="Low complexity" evidence="1">
    <location>
        <begin position="124"/>
        <end position="143"/>
    </location>
</feature>
<keyword evidence="2" id="KW-0472">Membrane</keyword>
<dbReference type="AlphaFoldDB" id="A0A286URC4"/>
<proteinExistence type="predicted"/>
<feature type="compositionally biased region" description="Low complexity" evidence="1">
    <location>
        <begin position="161"/>
        <end position="214"/>
    </location>
</feature>
<feature type="region of interest" description="Disordered" evidence="1">
    <location>
        <begin position="391"/>
        <end position="413"/>
    </location>
</feature>
<dbReference type="STRING" id="2282107.A0A286URC4"/>
<protein>
    <recommendedName>
        <fullName evidence="5">Mid2 domain-containing protein</fullName>
    </recommendedName>
</protein>
<feature type="region of interest" description="Disordered" evidence="1">
    <location>
        <begin position="310"/>
        <end position="373"/>
    </location>
</feature>